<dbReference type="PANTHER" id="PTHR33223">
    <property type="entry name" value="CCHC-TYPE DOMAIN-CONTAINING PROTEIN"/>
    <property type="match status" value="1"/>
</dbReference>
<dbReference type="Proteomes" id="UP001281410">
    <property type="component" value="Unassembled WGS sequence"/>
</dbReference>
<comment type="caution">
    <text evidence="2">The sequence shown here is derived from an EMBL/GenBank/DDBJ whole genome shotgun (WGS) entry which is preliminary data.</text>
</comment>
<evidence type="ECO:0000313" key="3">
    <source>
        <dbReference type="Proteomes" id="UP001281410"/>
    </source>
</evidence>
<dbReference type="PANTHER" id="PTHR33223:SF10">
    <property type="entry name" value="AMINOTRANSFERASE-LIKE PLANT MOBILE DOMAIN-CONTAINING PROTEIN"/>
    <property type="match status" value="1"/>
</dbReference>
<evidence type="ECO:0000313" key="2">
    <source>
        <dbReference type="EMBL" id="KAK3230301.1"/>
    </source>
</evidence>
<evidence type="ECO:0000259" key="1">
    <source>
        <dbReference type="Pfam" id="PF03732"/>
    </source>
</evidence>
<proteinExistence type="predicted"/>
<organism evidence="2 3">
    <name type="scientific">Dipteronia sinensis</name>
    <dbReference type="NCBI Taxonomy" id="43782"/>
    <lineage>
        <taxon>Eukaryota</taxon>
        <taxon>Viridiplantae</taxon>
        <taxon>Streptophyta</taxon>
        <taxon>Embryophyta</taxon>
        <taxon>Tracheophyta</taxon>
        <taxon>Spermatophyta</taxon>
        <taxon>Magnoliopsida</taxon>
        <taxon>eudicotyledons</taxon>
        <taxon>Gunneridae</taxon>
        <taxon>Pentapetalae</taxon>
        <taxon>rosids</taxon>
        <taxon>malvids</taxon>
        <taxon>Sapindales</taxon>
        <taxon>Sapindaceae</taxon>
        <taxon>Hippocastanoideae</taxon>
        <taxon>Acereae</taxon>
        <taxon>Dipteronia</taxon>
    </lineage>
</organism>
<accession>A0AAE0EJ54</accession>
<protein>
    <recommendedName>
        <fullName evidence="1">Retrotransposon gag domain-containing protein</fullName>
    </recommendedName>
</protein>
<keyword evidence="3" id="KW-1185">Reference proteome</keyword>
<dbReference type="InterPro" id="IPR005162">
    <property type="entry name" value="Retrotrans_gag_dom"/>
</dbReference>
<dbReference type="AlphaFoldDB" id="A0AAE0EJ54"/>
<name>A0AAE0EJ54_9ROSI</name>
<dbReference type="Pfam" id="PF03732">
    <property type="entry name" value="Retrotrans_gag"/>
    <property type="match status" value="1"/>
</dbReference>
<feature type="domain" description="Retrotransposon gag" evidence="1">
    <location>
        <begin position="37"/>
        <end position="111"/>
    </location>
</feature>
<reference evidence="2" key="1">
    <citation type="journal article" date="2023" name="Plant J.">
        <title>Genome sequences and population genomics provide insights into the demographic history, inbreeding, and mutation load of two 'living fossil' tree species of Dipteronia.</title>
        <authorList>
            <person name="Feng Y."/>
            <person name="Comes H.P."/>
            <person name="Chen J."/>
            <person name="Zhu S."/>
            <person name="Lu R."/>
            <person name="Zhang X."/>
            <person name="Li P."/>
            <person name="Qiu J."/>
            <person name="Olsen K.M."/>
            <person name="Qiu Y."/>
        </authorList>
    </citation>
    <scope>NUCLEOTIDE SEQUENCE</scope>
    <source>
        <strain evidence="2">NBL</strain>
    </source>
</reference>
<dbReference type="EMBL" id="JANJYJ010000001">
    <property type="protein sequence ID" value="KAK3230301.1"/>
    <property type="molecule type" value="Genomic_DNA"/>
</dbReference>
<gene>
    <name evidence="2" type="ORF">Dsin_002182</name>
</gene>
<sequence>MPHIEQFKTNTNPHEHVKRYYSAMTQYDYDDALMCMMFAQTLGDQGSRWFGGLAGGLIRNFEELIQAFIRQFIENIQRRKSIFVLSTLKQRKNEKLKDYLNRFSQEVSEVQEP</sequence>